<keyword evidence="1" id="KW-0732">Signal</keyword>
<dbReference type="PANTHER" id="PTHR11319">
    <property type="entry name" value="G PROTEIN-COUPLED RECEPTOR-RELATED"/>
    <property type="match status" value="1"/>
</dbReference>
<evidence type="ECO:0000313" key="3">
    <source>
        <dbReference type="Proteomes" id="UP000324800"/>
    </source>
</evidence>
<dbReference type="Proteomes" id="UP000324800">
    <property type="component" value="Unassembled WGS sequence"/>
</dbReference>
<dbReference type="Gene3D" id="2.160.20.10">
    <property type="entry name" value="Single-stranded right-handed beta-helix, Pectin lyase-like"/>
    <property type="match status" value="1"/>
</dbReference>
<accession>A0A5J4WEP1</accession>
<feature type="signal peptide" evidence="1">
    <location>
        <begin position="1"/>
        <end position="20"/>
    </location>
</feature>
<evidence type="ECO:0000313" key="2">
    <source>
        <dbReference type="EMBL" id="KAA6393163.1"/>
    </source>
</evidence>
<sequence>MTLASLAFVFIVIYSCNVRAARDTVIHRFHSEQLNEFDSVPVSVCLINDGTFIDVKCNQCSAHQLTNDLDGYQAGKLTVMRHNNKYLRSWYNMTCENTQFASNDDCLWEKSAYETNIQFQARKISVPDIMKVIVHESWLQILNIRQIFTELYNILNCACYTLTRTAIRLLTVVHDSQIPAILQKNQVNSTQCQLSIQIPPQNVDNNTQIFTCVQLFLIYSIVMLISSFTSNIHSILFTNKEYQQQPKQQQIKNNNKNKHLTLLLLLACLVSWKTFNVNGVEYYVKDFGDDQKDCQTSTAPCWTLGANAIQNNVNTADPFIVYVMDNTFASNFSITQTDSPRTFRNYPTSSEAYCGIRVDKNHYFGVSGQILFMFIKFIVSVIQQFDPVLESSSSSAVINITNCKMNTTDQQSVLLRTFVYISQGVLIINNLNVENVESAQAIIYAFHAKTITITNSIFQDINRRGIDYDNRAGIINVYQTSSENQLTIAETQFIRCRSPEGSSYGGALCLILNQLAIGILSNLKFDHCQASRGGGIYVQLQSGAQLTLGTTDSNQFLFTDCSAYNYGYGGGIYVDSQSNSQLTLSGNCLFTNCSAAEGGEGGGIYADIYKGNIIINSQCKFYKCFCKGNGGGIYLDYTPDCKFTINDAIFQECEAQYLYYNRPQGYGGGIFIGGHSLFPYKDGTIDLSGMKIDGNKADKFGQTLFVVIGGLELWCKEGTAGKFVKGNYNDATSNENVLMGIAQSMETFNQYNDSQIQGETKYLESYWNSGGTEPGDDDDDIIQINEFYVQTSGDNFNQCTDDSPCKNIDSQTITSKINVSATFIVYIVDVISLSQYLQISEYSSPRTFRNYPTTSTSLSNIQIDHDGSFNISGSAKFNYINFTVESWSSLDSDVLYGKSSHSDLTLLNCQMSQSSTSALMHRSFLRMYDGTAYIYKLTVKDIHTDTEVFMLQGSSVITIENCTFEDITMRTAQGFSDYHGIIQARLSQSSVLFTFKRTLFIECKPNDENSLTNSLYLYLESAVQLAIDGVTFAYCEGYSGGGLNAQSFSDSSVTLSNCNFNRCTSYENGGGLYASLKSSNSQLTLSGCLFIGCNSSWNGGAVYLFANESKITLSNTNIEDCTSNAGNGGGIYITLYFNQQQSAFIISETQITNCKAIYSQSSTNHSGFGGGLFLEGNYNSDNSFDGLNLKRMLTNNNTADNGGNSLYAVLQALKKWCQAGNEGEYVKGNYSEDTSQLNDLQGIPDGFGSFNSLSIDEIKSQQSQLQLLQSSSSACVRITFAAVRKLQINKKQYSIWVTV</sequence>
<dbReference type="SMART" id="SM00710">
    <property type="entry name" value="PbH1"/>
    <property type="match status" value="7"/>
</dbReference>
<dbReference type="SUPFAM" id="SSF51126">
    <property type="entry name" value="Pectin lyase-like"/>
    <property type="match status" value="2"/>
</dbReference>
<reference evidence="2 3" key="1">
    <citation type="submission" date="2019-03" db="EMBL/GenBank/DDBJ databases">
        <title>Single cell metagenomics reveals metabolic interactions within the superorganism composed of flagellate Streblomastix strix and complex community of Bacteroidetes bacteria on its surface.</title>
        <authorList>
            <person name="Treitli S.C."/>
            <person name="Kolisko M."/>
            <person name="Husnik F."/>
            <person name="Keeling P."/>
            <person name="Hampl V."/>
        </authorList>
    </citation>
    <scope>NUCLEOTIDE SEQUENCE [LARGE SCALE GENOMIC DNA]</scope>
    <source>
        <strain evidence="2">ST1C</strain>
    </source>
</reference>
<dbReference type="PANTHER" id="PTHR11319:SF35">
    <property type="entry name" value="OUTER MEMBRANE PROTEIN PMPC-RELATED"/>
    <property type="match status" value="1"/>
</dbReference>
<evidence type="ECO:0008006" key="4">
    <source>
        <dbReference type="Google" id="ProtNLM"/>
    </source>
</evidence>
<organism evidence="2 3">
    <name type="scientific">Streblomastix strix</name>
    <dbReference type="NCBI Taxonomy" id="222440"/>
    <lineage>
        <taxon>Eukaryota</taxon>
        <taxon>Metamonada</taxon>
        <taxon>Preaxostyla</taxon>
        <taxon>Oxymonadida</taxon>
        <taxon>Streblomastigidae</taxon>
        <taxon>Streblomastix</taxon>
    </lineage>
</organism>
<feature type="chain" id="PRO_5023862470" description="Right handed beta helix domain-containing protein" evidence="1">
    <location>
        <begin position="21"/>
        <end position="1299"/>
    </location>
</feature>
<comment type="caution">
    <text evidence="2">The sequence shown here is derived from an EMBL/GenBank/DDBJ whole genome shotgun (WGS) entry which is preliminary data.</text>
</comment>
<dbReference type="InterPro" id="IPR006626">
    <property type="entry name" value="PbH1"/>
</dbReference>
<dbReference type="InterPro" id="IPR012334">
    <property type="entry name" value="Pectin_lyas_fold"/>
</dbReference>
<name>A0A5J4WEP1_9EUKA</name>
<evidence type="ECO:0000256" key="1">
    <source>
        <dbReference type="SAM" id="SignalP"/>
    </source>
</evidence>
<protein>
    <recommendedName>
        <fullName evidence="4">Right handed beta helix domain-containing protein</fullName>
    </recommendedName>
</protein>
<dbReference type="InterPro" id="IPR011050">
    <property type="entry name" value="Pectin_lyase_fold/virulence"/>
</dbReference>
<dbReference type="EMBL" id="SNRW01002321">
    <property type="protein sequence ID" value="KAA6393163.1"/>
    <property type="molecule type" value="Genomic_DNA"/>
</dbReference>
<proteinExistence type="predicted"/>
<gene>
    <name evidence="2" type="ORF">EZS28_011309</name>
</gene>